<evidence type="ECO:0000256" key="9">
    <source>
        <dbReference type="ARBA" id="ARBA00022989"/>
    </source>
</evidence>
<dbReference type="PANTHER" id="PTHR46905:SF1">
    <property type="entry name" value="RING-TYPE E3 UBIQUITIN TRANSFERASE"/>
    <property type="match status" value="1"/>
</dbReference>
<evidence type="ECO:0000256" key="12">
    <source>
        <dbReference type="SAM" id="Phobius"/>
    </source>
</evidence>
<evidence type="ECO:0000313" key="13">
    <source>
        <dbReference type="EMBL" id="KAF3447842.1"/>
    </source>
</evidence>
<evidence type="ECO:0000256" key="2">
    <source>
        <dbReference type="ARBA" id="ARBA00004167"/>
    </source>
</evidence>
<dbReference type="Proteomes" id="UP000796880">
    <property type="component" value="Unassembled WGS sequence"/>
</dbReference>
<comment type="similarity">
    <text evidence="11">Belongs to the RING-type zinc finger family. ATL subfamily.</text>
</comment>
<keyword evidence="14" id="KW-1185">Reference proteome</keyword>
<evidence type="ECO:0000256" key="5">
    <source>
        <dbReference type="ARBA" id="ARBA00022692"/>
    </source>
</evidence>
<feature type="transmembrane region" description="Helical" evidence="12">
    <location>
        <begin position="71"/>
        <end position="90"/>
    </location>
</feature>
<dbReference type="InterPro" id="IPR044602">
    <property type="entry name" value="ATL10/ATL72-79-like"/>
</dbReference>
<dbReference type="OrthoDB" id="8062037at2759"/>
<proteinExistence type="inferred from homology"/>
<dbReference type="EMBL" id="VOIH02000004">
    <property type="protein sequence ID" value="KAF3447842.1"/>
    <property type="molecule type" value="Genomic_DNA"/>
</dbReference>
<evidence type="ECO:0000256" key="3">
    <source>
        <dbReference type="ARBA" id="ARBA00012483"/>
    </source>
</evidence>
<dbReference type="AlphaFoldDB" id="A0A8K0H8F1"/>
<comment type="subcellular location">
    <subcellularLocation>
        <location evidence="2">Membrane</location>
        <topology evidence="2">Single-pass membrane protein</topology>
    </subcellularLocation>
</comment>
<keyword evidence="6" id="KW-0479">Metal-binding</keyword>
<name>A0A8K0H8F1_9ROSA</name>
<keyword evidence="9 12" id="KW-1133">Transmembrane helix</keyword>
<comment type="caution">
    <text evidence="13">The sequence shown here is derived from an EMBL/GenBank/DDBJ whole genome shotgun (WGS) entry which is preliminary data.</text>
</comment>
<organism evidence="13 14">
    <name type="scientific">Rhamnella rubrinervis</name>
    <dbReference type="NCBI Taxonomy" id="2594499"/>
    <lineage>
        <taxon>Eukaryota</taxon>
        <taxon>Viridiplantae</taxon>
        <taxon>Streptophyta</taxon>
        <taxon>Embryophyta</taxon>
        <taxon>Tracheophyta</taxon>
        <taxon>Spermatophyta</taxon>
        <taxon>Magnoliopsida</taxon>
        <taxon>eudicotyledons</taxon>
        <taxon>Gunneridae</taxon>
        <taxon>Pentapetalae</taxon>
        <taxon>rosids</taxon>
        <taxon>fabids</taxon>
        <taxon>Rosales</taxon>
        <taxon>Rhamnaceae</taxon>
        <taxon>rhamnoid group</taxon>
        <taxon>Rhamneae</taxon>
        <taxon>Rhamnella</taxon>
    </lineage>
</organism>
<protein>
    <recommendedName>
        <fullName evidence="3">RING-type E3 ubiquitin transferase</fullName>
        <ecNumber evidence="3">2.3.2.27</ecNumber>
    </recommendedName>
</protein>
<dbReference type="PANTHER" id="PTHR46905">
    <property type="entry name" value="RING-H2 FINGER PROTEIN ATL78"/>
    <property type="match status" value="1"/>
</dbReference>
<evidence type="ECO:0000256" key="6">
    <source>
        <dbReference type="ARBA" id="ARBA00022723"/>
    </source>
</evidence>
<dbReference type="GO" id="GO:0016567">
    <property type="term" value="P:protein ubiquitination"/>
    <property type="evidence" value="ECO:0007669"/>
    <property type="project" value="UniProtKB-UniPathway"/>
</dbReference>
<evidence type="ECO:0000313" key="14">
    <source>
        <dbReference type="Proteomes" id="UP000796880"/>
    </source>
</evidence>
<evidence type="ECO:0000256" key="8">
    <source>
        <dbReference type="ARBA" id="ARBA00022833"/>
    </source>
</evidence>
<evidence type="ECO:0000256" key="10">
    <source>
        <dbReference type="ARBA" id="ARBA00023136"/>
    </source>
</evidence>
<comment type="catalytic activity">
    <reaction evidence="1">
        <text>S-ubiquitinyl-[E2 ubiquitin-conjugating enzyme]-L-cysteine + [acceptor protein]-L-lysine = [E2 ubiquitin-conjugating enzyme]-L-cysteine + N(6)-ubiquitinyl-[acceptor protein]-L-lysine.</text>
        <dbReference type="EC" id="2.3.2.27"/>
    </reaction>
</comment>
<keyword evidence="5 12" id="KW-0812">Transmembrane</keyword>
<reference evidence="13" key="1">
    <citation type="submission" date="2020-03" db="EMBL/GenBank/DDBJ databases">
        <title>A high-quality chromosome-level genome assembly of a woody plant with both climbing and erect habits, Rhamnella rubrinervis.</title>
        <authorList>
            <person name="Lu Z."/>
            <person name="Yang Y."/>
            <person name="Zhu X."/>
            <person name="Sun Y."/>
        </authorList>
    </citation>
    <scope>NUCLEOTIDE SEQUENCE</scope>
    <source>
        <strain evidence="13">BYM</strain>
        <tissue evidence="13">Leaf</tissue>
    </source>
</reference>
<evidence type="ECO:0000256" key="7">
    <source>
        <dbReference type="ARBA" id="ARBA00022786"/>
    </source>
</evidence>
<keyword evidence="4" id="KW-0808">Transferase</keyword>
<evidence type="ECO:0000256" key="1">
    <source>
        <dbReference type="ARBA" id="ARBA00000900"/>
    </source>
</evidence>
<keyword evidence="8" id="KW-0862">Zinc</keyword>
<dbReference type="GO" id="GO:0046872">
    <property type="term" value="F:metal ion binding"/>
    <property type="evidence" value="ECO:0007669"/>
    <property type="project" value="UniProtKB-KW"/>
</dbReference>
<sequence>MRNPPTQTVVPPSPSSSSSAATATVFAVATQLIHTSPPLSSATSTETNCSQAHGAACRWRSHYSASRDFEANAALVLIILLCALICALALNASIRCFLRGSSGGGGDPVHHLPRSQTELVQLQHKTINGGAPLESVPTMVYSAGMKTKLAGVEAECVICLSEFVEERRSGFWVGVNMDSIRSAYRNGFRPTPRVPRVAEASDLRRRRRLCRRDLRP</sequence>
<evidence type="ECO:0000256" key="4">
    <source>
        <dbReference type="ARBA" id="ARBA00022679"/>
    </source>
</evidence>
<dbReference type="GO" id="GO:0016020">
    <property type="term" value="C:membrane"/>
    <property type="evidence" value="ECO:0007669"/>
    <property type="project" value="UniProtKB-SubCell"/>
</dbReference>
<dbReference type="EC" id="2.3.2.27" evidence="3"/>
<keyword evidence="7" id="KW-0833">Ubl conjugation pathway</keyword>
<gene>
    <name evidence="13" type="ORF">FNV43_RR08548</name>
</gene>
<dbReference type="UniPathway" id="UPA00143"/>
<accession>A0A8K0H8F1</accession>
<evidence type="ECO:0000256" key="11">
    <source>
        <dbReference type="ARBA" id="ARBA00024209"/>
    </source>
</evidence>
<keyword evidence="10 12" id="KW-0472">Membrane</keyword>
<dbReference type="GO" id="GO:0061630">
    <property type="term" value="F:ubiquitin protein ligase activity"/>
    <property type="evidence" value="ECO:0007669"/>
    <property type="project" value="UniProtKB-EC"/>
</dbReference>